<evidence type="ECO:0000259" key="1">
    <source>
        <dbReference type="PROSITE" id="PS51750"/>
    </source>
</evidence>
<keyword evidence="3" id="KW-1185">Reference proteome</keyword>
<dbReference type="EMBL" id="JGYU01000005">
    <property type="protein sequence ID" value="KFI57467.1"/>
    <property type="molecule type" value="Genomic_DNA"/>
</dbReference>
<dbReference type="SMART" id="SM01040">
    <property type="entry name" value="Bro-N"/>
    <property type="match status" value="1"/>
</dbReference>
<sequence>MNNTKITPFNFHGNAVRVLIDEDGEPWFVGKDVAEVLGYANPQKAIRDHVDDEDRTVNESFTVNGTQGTLINESGIYSLVLSSKLPSAREFKRWVTSEVLPSIRKHGAYMTEQTVEQILSDPDTLIRLATDLKHEREARKQAEQQVMELEPKAQALDAFVSVEGSRSISETAKILTNNGVTITGTQLRRWMADNGWIFRSEGHWVAYAKAVDNGWLMMREYEASGTRSNGERFAFAPQVRVTRKGMEALHRKLFTFEDSLFEQEEGTWDD</sequence>
<dbReference type="RefSeq" id="WP_051911618.1">
    <property type="nucleotide sequence ID" value="NZ_JGYU01000005.1"/>
</dbReference>
<dbReference type="PANTHER" id="PTHR36180">
    <property type="entry name" value="DNA-BINDING PROTEIN-RELATED-RELATED"/>
    <property type="match status" value="1"/>
</dbReference>
<accession>A0A087AFB7</accession>
<name>A0A087AFB7_9BIFI</name>
<feature type="domain" description="Bro-N" evidence="1">
    <location>
        <begin position="3"/>
        <end position="107"/>
    </location>
</feature>
<dbReference type="InterPro" id="IPR005039">
    <property type="entry name" value="Ant_C"/>
</dbReference>
<dbReference type="Pfam" id="PF02498">
    <property type="entry name" value="Bro-N"/>
    <property type="match status" value="1"/>
</dbReference>
<dbReference type="PANTHER" id="PTHR36180:SF2">
    <property type="entry name" value="BRO FAMILY PROTEIN"/>
    <property type="match status" value="1"/>
</dbReference>
<dbReference type="eggNOG" id="COG3617">
    <property type="taxonomic scope" value="Bacteria"/>
</dbReference>
<dbReference type="PROSITE" id="PS51750">
    <property type="entry name" value="BRO_N"/>
    <property type="match status" value="1"/>
</dbReference>
<dbReference type="GO" id="GO:0003677">
    <property type="term" value="F:DNA binding"/>
    <property type="evidence" value="ECO:0007669"/>
    <property type="project" value="InterPro"/>
</dbReference>
<dbReference type="Pfam" id="PF03374">
    <property type="entry name" value="ANT"/>
    <property type="match status" value="1"/>
</dbReference>
<dbReference type="Proteomes" id="UP000028995">
    <property type="component" value="Unassembled WGS sequence"/>
</dbReference>
<dbReference type="InterPro" id="IPR003497">
    <property type="entry name" value="BRO_N_domain"/>
</dbReference>
<organism evidence="2 3">
    <name type="scientific">Bifidobacterium choerinum</name>
    <dbReference type="NCBI Taxonomy" id="35760"/>
    <lineage>
        <taxon>Bacteria</taxon>
        <taxon>Bacillati</taxon>
        <taxon>Actinomycetota</taxon>
        <taxon>Actinomycetes</taxon>
        <taxon>Bifidobacteriales</taxon>
        <taxon>Bifidobacteriaceae</taxon>
        <taxon>Bifidobacterium</taxon>
    </lineage>
</organism>
<evidence type="ECO:0000313" key="3">
    <source>
        <dbReference type="Proteomes" id="UP000028995"/>
    </source>
</evidence>
<dbReference type="AlphaFoldDB" id="A0A087AFB7"/>
<evidence type="ECO:0000313" key="2">
    <source>
        <dbReference type="EMBL" id="KFI57467.1"/>
    </source>
</evidence>
<dbReference type="OrthoDB" id="9812611at2"/>
<dbReference type="eggNOG" id="COG3645">
    <property type="taxonomic scope" value="Bacteria"/>
</dbReference>
<proteinExistence type="predicted"/>
<comment type="caution">
    <text evidence="2">The sequence shown here is derived from an EMBL/GenBank/DDBJ whole genome shotgun (WGS) entry which is preliminary data.</text>
</comment>
<gene>
    <name evidence="2" type="ORF">BCHO_0886</name>
</gene>
<reference evidence="2 3" key="1">
    <citation type="submission" date="2014-03" db="EMBL/GenBank/DDBJ databases">
        <title>Genomics of Bifidobacteria.</title>
        <authorList>
            <person name="Ventura M."/>
            <person name="Milani C."/>
            <person name="Lugli G.A."/>
        </authorList>
    </citation>
    <scope>NUCLEOTIDE SEQUENCE [LARGE SCALE GENOMIC DNA]</scope>
    <source>
        <strain evidence="2 3">LMG 10510</strain>
    </source>
</reference>
<protein>
    <submittedName>
        <fullName evidence="2">BRO family, N-terminal domain protein</fullName>
    </submittedName>
</protein>
<dbReference type="STRING" id="35760.BCHO_0886"/>